<comment type="caution">
    <text evidence="1">The sequence shown here is derived from an EMBL/GenBank/DDBJ whole genome shotgun (WGS) entry which is preliminary data.</text>
</comment>
<evidence type="ECO:0000313" key="2">
    <source>
        <dbReference type="Proteomes" id="UP000823935"/>
    </source>
</evidence>
<dbReference type="Proteomes" id="UP000823935">
    <property type="component" value="Unassembled WGS sequence"/>
</dbReference>
<reference evidence="1" key="1">
    <citation type="submission" date="2020-10" db="EMBL/GenBank/DDBJ databases">
        <authorList>
            <person name="Gilroy R."/>
        </authorList>
    </citation>
    <scope>NUCLEOTIDE SEQUENCE</scope>
    <source>
        <strain evidence="1">CHK190-19873</strain>
    </source>
</reference>
<organism evidence="1 2">
    <name type="scientific">Candidatus Limivivens intestinipullorum</name>
    <dbReference type="NCBI Taxonomy" id="2840858"/>
    <lineage>
        <taxon>Bacteria</taxon>
        <taxon>Bacillati</taxon>
        <taxon>Bacillota</taxon>
        <taxon>Clostridia</taxon>
        <taxon>Lachnospirales</taxon>
        <taxon>Lachnospiraceae</taxon>
        <taxon>Lachnospiraceae incertae sedis</taxon>
        <taxon>Candidatus Limivivens</taxon>
    </lineage>
</organism>
<sequence>MLRLSDAYQVKEEEPRLDLAVVVLNINPGNNKELLDDCQILADFSAYSDRVRTYAKDMELRDAVEWAVTECIEEGILEGFLRKNRAEAIEMSIFEYDEEKHMRQVREEGKREAEERTSRLFEKLLEQGRSEDLERAAKNADYRKKLFEEFGL</sequence>
<proteinExistence type="predicted"/>
<evidence type="ECO:0000313" key="1">
    <source>
        <dbReference type="EMBL" id="HIS30050.1"/>
    </source>
</evidence>
<name>A0A9D1JII2_9FIRM</name>
<reference evidence="1" key="2">
    <citation type="journal article" date="2021" name="PeerJ">
        <title>Extensive microbial diversity within the chicken gut microbiome revealed by metagenomics and culture.</title>
        <authorList>
            <person name="Gilroy R."/>
            <person name="Ravi A."/>
            <person name="Getino M."/>
            <person name="Pursley I."/>
            <person name="Horton D.L."/>
            <person name="Alikhan N.F."/>
            <person name="Baker D."/>
            <person name="Gharbi K."/>
            <person name="Hall N."/>
            <person name="Watson M."/>
            <person name="Adriaenssens E.M."/>
            <person name="Foster-Nyarko E."/>
            <person name="Jarju S."/>
            <person name="Secka A."/>
            <person name="Antonio M."/>
            <person name="Oren A."/>
            <person name="Chaudhuri R.R."/>
            <person name="La Ragione R."/>
            <person name="Hildebrand F."/>
            <person name="Pallen M.J."/>
        </authorList>
    </citation>
    <scope>NUCLEOTIDE SEQUENCE</scope>
    <source>
        <strain evidence="1">CHK190-19873</strain>
    </source>
</reference>
<gene>
    <name evidence="1" type="ORF">IAB44_00640</name>
</gene>
<protein>
    <submittedName>
        <fullName evidence="1">Uncharacterized protein</fullName>
    </submittedName>
</protein>
<dbReference type="EMBL" id="DVIQ01000003">
    <property type="protein sequence ID" value="HIS30050.1"/>
    <property type="molecule type" value="Genomic_DNA"/>
</dbReference>
<dbReference type="AlphaFoldDB" id="A0A9D1JII2"/>
<accession>A0A9D1JII2</accession>